<dbReference type="AlphaFoldDB" id="A0A0C9YK20"/>
<reference evidence="3" key="2">
    <citation type="submission" date="2015-01" db="EMBL/GenBank/DDBJ databases">
        <title>Evolutionary Origins and Diversification of the Mycorrhizal Mutualists.</title>
        <authorList>
            <consortium name="DOE Joint Genome Institute"/>
            <consortium name="Mycorrhizal Genomics Consortium"/>
            <person name="Kohler A."/>
            <person name="Kuo A."/>
            <person name="Nagy L.G."/>
            <person name="Floudas D."/>
            <person name="Copeland A."/>
            <person name="Barry K.W."/>
            <person name="Cichocki N."/>
            <person name="Veneault-Fourrey C."/>
            <person name="LaButti K."/>
            <person name="Lindquist E.A."/>
            <person name="Lipzen A."/>
            <person name="Lundell T."/>
            <person name="Morin E."/>
            <person name="Murat C."/>
            <person name="Riley R."/>
            <person name="Ohm R."/>
            <person name="Sun H."/>
            <person name="Tunlid A."/>
            <person name="Henrissat B."/>
            <person name="Grigoriev I.V."/>
            <person name="Hibbett D.S."/>
            <person name="Martin F."/>
        </authorList>
    </citation>
    <scope>NUCLEOTIDE SEQUENCE [LARGE SCALE GENOMIC DNA]</scope>
    <source>
        <strain evidence="3">LaAM-08-1</strain>
    </source>
</reference>
<dbReference type="STRING" id="1095629.A0A0C9YK20"/>
<evidence type="ECO:0000313" key="3">
    <source>
        <dbReference type="Proteomes" id="UP000054477"/>
    </source>
</evidence>
<organism evidence="2 3">
    <name type="scientific">Laccaria amethystina LaAM-08-1</name>
    <dbReference type="NCBI Taxonomy" id="1095629"/>
    <lineage>
        <taxon>Eukaryota</taxon>
        <taxon>Fungi</taxon>
        <taxon>Dikarya</taxon>
        <taxon>Basidiomycota</taxon>
        <taxon>Agaricomycotina</taxon>
        <taxon>Agaricomycetes</taxon>
        <taxon>Agaricomycetidae</taxon>
        <taxon>Agaricales</taxon>
        <taxon>Agaricineae</taxon>
        <taxon>Hydnangiaceae</taxon>
        <taxon>Laccaria</taxon>
    </lineage>
</organism>
<feature type="compositionally biased region" description="Polar residues" evidence="1">
    <location>
        <begin position="299"/>
        <end position="308"/>
    </location>
</feature>
<dbReference type="HOGENOM" id="CLU_481520_0_0_1"/>
<feature type="region of interest" description="Disordered" evidence="1">
    <location>
        <begin position="411"/>
        <end position="430"/>
    </location>
</feature>
<evidence type="ECO:0000313" key="2">
    <source>
        <dbReference type="EMBL" id="KIK08413.1"/>
    </source>
</evidence>
<feature type="region of interest" description="Disordered" evidence="1">
    <location>
        <begin position="214"/>
        <end position="234"/>
    </location>
</feature>
<dbReference type="EMBL" id="KN838542">
    <property type="protein sequence ID" value="KIK08413.1"/>
    <property type="molecule type" value="Genomic_DNA"/>
</dbReference>
<name>A0A0C9YK20_9AGAR</name>
<feature type="region of interest" description="Disordered" evidence="1">
    <location>
        <begin position="271"/>
        <end position="334"/>
    </location>
</feature>
<reference evidence="2 3" key="1">
    <citation type="submission" date="2014-04" db="EMBL/GenBank/DDBJ databases">
        <authorList>
            <consortium name="DOE Joint Genome Institute"/>
            <person name="Kuo A."/>
            <person name="Kohler A."/>
            <person name="Nagy L.G."/>
            <person name="Floudas D."/>
            <person name="Copeland A."/>
            <person name="Barry K.W."/>
            <person name="Cichocki N."/>
            <person name="Veneault-Fourrey C."/>
            <person name="LaButti K."/>
            <person name="Lindquist E.A."/>
            <person name="Lipzen A."/>
            <person name="Lundell T."/>
            <person name="Morin E."/>
            <person name="Murat C."/>
            <person name="Sun H."/>
            <person name="Tunlid A."/>
            <person name="Henrissat B."/>
            <person name="Grigoriev I.V."/>
            <person name="Hibbett D.S."/>
            <person name="Martin F."/>
            <person name="Nordberg H.P."/>
            <person name="Cantor M.N."/>
            <person name="Hua S.X."/>
        </authorList>
    </citation>
    <scope>NUCLEOTIDE SEQUENCE [LARGE SCALE GENOMIC DNA]</scope>
    <source>
        <strain evidence="2 3">LaAM-08-1</strain>
    </source>
</reference>
<feature type="region of interest" description="Disordered" evidence="1">
    <location>
        <begin position="244"/>
        <end position="263"/>
    </location>
</feature>
<keyword evidence="3" id="KW-1185">Reference proteome</keyword>
<sequence length="566" mass="61942">MNHQHQIIPRKRILETYDTPEPKRPQRCSIYEQFPQLRDPDKKLIAPLVVLTTGSTPLDPINIDDLDIEGRPENSFVQKGPDIFGASTSSQCPFDPPSSNDHVASLGLLDSIGIHGNTLKLTFLQGGMTCEDILVFLRRKGLNVTEVDTLQDMDGRTARLQFSHPHVAATAFFVLKGYVRSKPVTQSSSSRRDIIDLRESPGPGIEDVQVDAASHSGSGAAPMSSQLVVSPDHEDKVIKRSHVIEEYEDQGSVGSECNSEDEENCIDKEAHPCNRKSSASPAEASVLPTPIHRPRVRQATGSTSNTGTMAPPSNPTTGRSSLSLPKAPHNKPRRVLVPMSDLPFVTVSMRADMQFWHRTRKYRLSAFSIPSGDNFRHVVDACLVKENVAVIGYANGPCDISILRLVEDEPPALSESSHRPHTGSEQSRTPSIRCGLNCLSPLFSANESVQFFTGGYDKSIRLWTLHPDNLALASSESISNIGTIPSTLAAVETTLYVGTGQKILTLDIDHPTARPRQARCGNAVSQIHAHDKNVFIVEVNFPTAPARQRFSVFTALLTVLFVDQSS</sequence>
<dbReference type="Proteomes" id="UP000054477">
    <property type="component" value="Unassembled WGS sequence"/>
</dbReference>
<proteinExistence type="predicted"/>
<accession>A0A0C9YK20</accession>
<dbReference type="OrthoDB" id="1897642at2759"/>
<evidence type="ECO:0000256" key="1">
    <source>
        <dbReference type="SAM" id="MobiDB-lite"/>
    </source>
</evidence>
<gene>
    <name evidence="2" type="ORF">K443DRAFT_1508</name>
</gene>
<protein>
    <submittedName>
        <fullName evidence="2">Uncharacterized protein</fullName>
    </submittedName>
</protein>